<dbReference type="Gene3D" id="3.40.50.10490">
    <property type="entry name" value="Glucose-6-phosphate isomerase like protein, domain 1"/>
    <property type="match status" value="2"/>
</dbReference>
<keyword evidence="5 9" id="KW-0312">Gluconeogenesis</keyword>
<dbReference type="Pfam" id="PF00342">
    <property type="entry name" value="PGI"/>
    <property type="match status" value="1"/>
</dbReference>
<protein>
    <recommendedName>
        <fullName evidence="4 9">Glucose-6-phosphate isomerase</fullName>
        <ecNumber evidence="3 9">5.3.1.9</ecNumber>
    </recommendedName>
</protein>
<dbReference type="InterPro" id="IPR046348">
    <property type="entry name" value="SIS_dom_sf"/>
</dbReference>
<dbReference type="InterPro" id="IPR001672">
    <property type="entry name" value="G6P_Isomerase"/>
</dbReference>
<dbReference type="EC" id="5.3.1.9" evidence="3 9"/>
<dbReference type="InterPro" id="IPR018189">
    <property type="entry name" value="Phosphoglucose_isomerase_CS"/>
</dbReference>
<sequence length="561" mass="63140">MSNKVLLSEDSVYQQIQQYYKQHGASINIKKIFQEDDIRFDKFSLKLTTPKDGEILLDYSKNRITDEAWNMLMDLAESRDVVKTRNDMFNGERINITENRAVLHIALRNRSNKPIMVDGKDVMPEVNAVLDHMKEFTEQVLNGVWRGYTNKKISDVVNIGIGGSDLGPLMVSEALKAYNTGIRSHFVSNVDGTHIAETLKKLDPETTLFIIASKTFTTQETITNATAAKTWFLERCGEQEHVAKHFVALSTNKEKVAAFGINTKNMFEFWDWVGGRYSLWSAIGLSISLAIGFDNFEKLLEGAHYMDNHFLSAPLNENAPVILALMGIWYSNFYGAETHALLPYDQYLHRFAAYFQQGDMESNGKGVTKSGKRVDFNTGPIVWGEPGTNGQHAFYQLIHQGTRLIPCDFIAPVFTHNPVENGGMHKILLANYLAQTEALMMGKTEEQARAELEAAGMSGEKLEQLLPHKVFTGNRPTNSILVKKITPFVLGALIAMYEHKIFTQGVIWDVNSFDQWGVELGKQLAKAIEVDLNDSNKTTSHDSSTNGLINFIKVHWEQEGN</sequence>
<organism evidence="10 11">
    <name type="scientific">Aedes albopictus</name>
    <name type="common">Asian tiger mosquito</name>
    <name type="synonym">Stegomyia albopicta</name>
    <dbReference type="NCBI Taxonomy" id="7160"/>
    <lineage>
        <taxon>Eukaryota</taxon>
        <taxon>Metazoa</taxon>
        <taxon>Ecdysozoa</taxon>
        <taxon>Arthropoda</taxon>
        <taxon>Hexapoda</taxon>
        <taxon>Insecta</taxon>
        <taxon>Pterygota</taxon>
        <taxon>Neoptera</taxon>
        <taxon>Endopterygota</taxon>
        <taxon>Diptera</taxon>
        <taxon>Nematocera</taxon>
        <taxon>Culicoidea</taxon>
        <taxon>Culicidae</taxon>
        <taxon>Culicinae</taxon>
        <taxon>Aedini</taxon>
        <taxon>Aedes</taxon>
        <taxon>Stegomyia</taxon>
    </lineage>
</organism>
<dbReference type="CDD" id="cd05016">
    <property type="entry name" value="SIS_PGI_2"/>
    <property type="match status" value="1"/>
</dbReference>
<evidence type="ECO:0000256" key="6">
    <source>
        <dbReference type="ARBA" id="ARBA00023152"/>
    </source>
</evidence>
<evidence type="ECO:0000256" key="7">
    <source>
        <dbReference type="ARBA" id="ARBA00023235"/>
    </source>
</evidence>
<proteinExistence type="inferred from homology"/>
<name>A0ABM1Y9D7_AEDAL</name>
<dbReference type="SUPFAM" id="SSF53697">
    <property type="entry name" value="SIS domain"/>
    <property type="match status" value="1"/>
</dbReference>
<keyword evidence="6 9" id="KW-0324">Glycolysis</keyword>
<dbReference type="GeneID" id="109401160"/>
<dbReference type="CDD" id="cd05015">
    <property type="entry name" value="SIS_PGI_1"/>
    <property type="match status" value="1"/>
</dbReference>
<dbReference type="EnsemblMetazoa" id="AALFPA23_006999.R9252">
    <property type="protein sequence ID" value="AALFPA23_006999.P9252"/>
    <property type="gene ID" value="AALFPA23_006999"/>
</dbReference>
<keyword evidence="7 9" id="KW-0413">Isomerase</keyword>
<evidence type="ECO:0000256" key="4">
    <source>
        <dbReference type="ARBA" id="ARBA00018388"/>
    </source>
</evidence>
<dbReference type="InterPro" id="IPR023096">
    <property type="entry name" value="G6P_Isomerase_C"/>
</dbReference>
<dbReference type="PROSITE" id="PS00174">
    <property type="entry name" value="P_GLUCOSE_ISOMERASE_2"/>
    <property type="match status" value="1"/>
</dbReference>
<dbReference type="InterPro" id="IPR035482">
    <property type="entry name" value="SIS_PGI_2"/>
</dbReference>
<evidence type="ECO:0000256" key="1">
    <source>
        <dbReference type="ARBA" id="ARBA00004926"/>
    </source>
</evidence>
<dbReference type="HAMAP" id="MF_00473">
    <property type="entry name" value="G6P_isomerase"/>
    <property type="match status" value="1"/>
</dbReference>
<evidence type="ECO:0000256" key="8">
    <source>
        <dbReference type="ARBA" id="ARBA00029321"/>
    </source>
</evidence>
<dbReference type="Gene3D" id="1.10.1390.10">
    <property type="match status" value="1"/>
</dbReference>
<reference evidence="11" key="1">
    <citation type="journal article" date="2015" name="Proc. Natl. Acad. Sci. U.S.A.">
        <title>Genome sequence of the Asian Tiger mosquito, Aedes albopictus, reveals insights into its biology, genetics, and evolution.</title>
        <authorList>
            <person name="Chen X.G."/>
            <person name="Jiang X."/>
            <person name="Gu J."/>
            <person name="Xu M."/>
            <person name="Wu Y."/>
            <person name="Deng Y."/>
            <person name="Zhang C."/>
            <person name="Bonizzoni M."/>
            <person name="Dermauw W."/>
            <person name="Vontas J."/>
            <person name="Armbruster P."/>
            <person name="Huang X."/>
            <person name="Yang Y."/>
            <person name="Zhang H."/>
            <person name="He W."/>
            <person name="Peng H."/>
            <person name="Liu Y."/>
            <person name="Wu K."/>
            <person name="Chen J."/>
            <person name="Lirakis M."/>
            <person name="Topalis P."/>
            <person name="Van Leeuwen T."/>
            <person name="Hall A.B."/>
            <person name="Jiang X."/>
            <person name="Thorpe C."/>
            <person name="Mueller R.L."/>
            <person name="Sun C."/>
            <person name="Waterhouse R.M."/>
            <person name="Yan G."/>
            <person name="Tu Z.J."/>
            <person name="Fang X."/>
            <person name="James A.A."/>
        </authorList>
    </citation>
    <scope>NUCLEOTIDE SEQUENCE [LARGE SCALE GENOMIC DNA]</scope>
    <source>
        <strain evidence="11">Foshan</strain>
    </source>
</reference>
<evidence type="ECO:0000256" key="2">
    <source>
        <dbReference type="ARBA" id="ARBA00006604"/>
    </source>
</evidence>
<comment type="catalytic activity">
    <reaction evidence="8 9">
        <text>alpha-D-glucose 6-phosphate = beta-D-fructose 6-phosphate</text>
        <dbReference type="Rhea" id="RHEA:11816"/>
        <dbReference type="ChEBI" id="CHEBI:57634"/>
        <dbReference type="ChEBI" id="CHEBI:58225"/>
        <dbReference type="EC" id="5.3.1.9"/>
    </reaction>
</comment>
<evidence type="ECO:0000313" key="11">
    <source>
        <dbReference type="Proteomes" id="UP000069940"/>
    </source>
</evidence>
<evidence type="ECO:0000313" key="10">
    <source>
        <dbReference type="EnsemblMetazoa" id="AALFPA23_006999.P9252"/>
    </source>
</evidence>
<evidence type="ECO:0000256" key="9">
    <source>
        <dbReference type="RuleBase" id="RU000612"/>
    </source>
</evidence>
<dbReference type="PRINTS" id="PR00662">
    <property type="entry name" value="G6PISOMERASE"/>
</dbReference>
<accession>A0ABM1Y9D7</accession>
<comment type="similarity">
    <text evidence="2 9">Belongs to the GPI family.</text>
</comment>
<dbReference type="Proteomes" id="UP000069940">
    <property type="component" value="Unassembled WGS sequence"/>
</dbReference>
<dbReference type="PROSITE" id="PS51463">
    <property type="entry name" value="P_GLUCOSE_ISOMERASE_3"/>
    <property type="match status" value="1"/>
</dbReference>
<reference evidence="10" key="2">
    <citation type="submission" date="2025-05" db="UniProtKB">
        <authorList>
            <consortium name="EnsemblMetazoa"/>
        </authorList>
    </citation>
    <scope>IDENTIFICATION</scope>
    <source>
        <strain evidence="10">Foshan</strain>
    </source>
</reference>
<dbReference type="PANTHER" id="PTHR11469">
    <property type="entry name" value="GLUCOSE-6-PHOSPHATE ISOMERASE"/>
    <property type="match status" value="1"/>
</dbReference>
<evidence type="ECO:0000256" key="5">
    <source>
        <dbReference type="ARBA" id="ARBA00022432"/>
    </source>
</evidence>
<comment type="pathway">
    <text evidence="1 9">Carbohydrate degradation; glycolysis; D-glyceraldehyde 3-phosphate and glycerone phosphate from D-glucose: step 2/4.</text>
</comment>
<dbReference type="PROSITE" id="PS00765">
    <property type="entry name" value="P_GLUCOSE_ISOMERASE_1"/>
    <property type="match status" value="1"/>
</dbReference>
<dbReference type="NCBIfam" id="NF001211">
    <property type="entry name" value="PRK00179.1"/>
    <property type="match status" value="1"/>
</dbReference>
<dbReference type="InterPro" id="IPR035476">
    <property type="entry name" value="SIS_PGI_1"/>
</dbReference>
<dbReference type="RefSeq" id="XP_019529179.2">
    <property type="nucleotide sequence ID" value="XM_019673634.4"/>
</dbReference>
<dbReference type="PANTHER" id="PTHR11469:SF1">
    <property type="entry name" value="GLUCOSE-6-PHOSPHATE ISOMERASE"/>
    <property type="match status" value="1"/>
</dbReference>
<keyword evidence="11" id="KW-1185">Reference proteome</keyword>
<evidence type="ECO:0000256" key="3">
    <source>
        <dbReference type="ARBA" id="ARBA00011952"/>
    </source>
</evidence>